<dbReference type="Pfam" id="PF10544">
    <property type="entry name" value="T5orf172"/>
    <property type="match status" value="1"/>
</dbReference>
<reference evidence="3" key="1">
    <citation type="submission" date="2023-03" db="EMBL/GenBank/DDBJ databases">
        <title>Massive genome expansion in bonnet fungi (Mycena s.s.) driven by repeated elements and novel gene families across ecological guilds.</title>
        <authorList>
            <consortium name="Lawrence Berkeley National Laboratory"/>
            <person name="Harder C.B."/>
            <person name="Miyauchi S."/>
            <person name="Viragh M."/>
            <person name="Kuo A."/>
            <person name="Thoen E."/>
            <person name="Andreopoulos B."/>
            <person name="Lu D."/>
            <person name="Skrede I."/>
            <person name="Drula E."/>
            <person name="Henrissat B."/>
            <person name="Morin E."/>
            <person name="Kohler A."/>
            <person name="Barry K."/>
            <person name="LaButti K."/>
            <person name="Morin E."/>
            <person name="Salamov A."/>
            <person name="Lipzen A."/>
            <person name="Mereny Z."/>
            <person name="Hegedus B."/>
            <person name="Baldrian P."/>
            <person name="Stursova M."/>
            <person name="Weitz H."/>
            <person name="Taylor A."/>
            <person name="Grigoriev I.V."/>
            <person name="Nagy L.G."/>
            <person name="Martin F."/>
            <person name="Kauserud H."/>
        </authorList>
    </citation>
    <scope>NUCLEOTIDE SEQUENCE</scope>
    <source>
        <strain evidence="3">CBHHK067</strain>
    </source>
</reference>
<organism evidence="3 4">
    <name type="scientific">Mycena rosella</name>
    <name type="common">Pink bonnet</name>
    <name type="synonym">Agaricus rosellus</name>
    <dbReference type="NCBI Taxonomy" id="1033263"/>
    <lineage>
        <taxon>Eukaryota</taxon>
        <taxon>Fungi</taxon>
        <taxon>Dikarya</taxon>
        <taxon>Basidiomycota</taxon>
        <taxon>Agaricomycotina</taxon>
        <taxon>Agaricomycetes</taxon>
        <taxon>Agaricomycetidae</taxon>
        <taxon>Agaricales</taxon>
        <taxon>Marasmiineae</taxon>
        <taxon>Mycenaceae</taxon>
        <taxon>Mycena</taxon>
    </lineage>
</organism>
<proteinExistence type="predicted"/>
<keyword evidence="1" id="KW-0472">Membrane</keyword>
<evidence type="ECO:0000259" key="2">
    <source>
        <dbReference type="Pfam" id="PF10544"/>
    </source>
</evidence>
<dbReference type="EMBL" id="JARKIE010000055">
    <property type="protein sequence ID" value="KAJ7691987.1"/>
    <property type="molecule type" value="Genomic_DNA"/>
</dbReference>
<keyword evidence="1" id="KW-0812">Transmembrane</keyword>
<evidence type="ECO:0000313" key="4">
    <source>
        <dbReference type="Proteomes" id="UP001221757"/>
    </source>
</evidence>
<evidence type="ECO:0000256" key="1">
    <source>
        <dbReference type="SAM" id="Phobius"/>
    </source>
</evidence>
<sequence length="210" mass="23507">MNAAIVPWPNLPRVTRAVLRALLSAHPLPHMFVVPSPLFQRHTFLSRALCRPFEQVLALLQLGSAVAYQNEGLGVLYLQTRPGPNGTEFKFGHTNDLDRRLAQYRVCGNTIRTWAYFPTPNRMIAERVIFLLFLMLGAKAPSRPCPGCDVGHREFLNLSAAGGWASVLAVVQLGIVITGGVYQILRRHLRQFDYPCILVARLSLDLHKAR</sequence>
<name>A0AAD7GFE0_MYCRO</name>
<protein>
    <recommendedName>
        <fullName evidence="2">Bacteriophage T5 Orf172 DNA-binding domain-containing protein</fullName>
    </recommendedName>
</protein>
<gene>
    <name evidence="3" type="ORF">B0H17DRAFT_1200823</name>
</gene>
<keyword evidence="4" id="KW-1185">Reference proteome</keyword>
<feature type="transmembrane region" description="Helical" evidence="1">
    <location>
        <begin position="161"/>
        <end position="185"/>
    </location>
</feature>
<dbReference type="AlphaFoldDB" id="A0AAD7GFE0"/>
<feature type="domain" description="Bacteriophage T5 Orf172 DNA-binding" evidence="2">
    <location>
        <begin position="75"/>
        <end position="160"/>
    </location>
</feature>
<comment type="caution">
    <text evidence="3">The sequence shown here is derived from an EMBL/GenBank/DDBJ whole genome shotgun (WGS) entry which is preliminary data.</text>
</comment>
<dbReference type="Proteomes" id="UP001221757">
    <property type="component" value="Unassembled WGS sequence"/>
</dbReference>
<accession>A0AAD7GFE0</accession>
<evidence type="ECO:0000313" key="3">
    <source>
        <dbReference type="EMBL" id="KAJ7691987.1"/>
    </source>
</evidence>
<keyword evidence="1" id="KW-1133">Transmembrane helix</keyword>
<dbReference type="InterPro" id="IPR018306">
    <property type="entry name" value="Phage_T5_Orf172_DNA-bd"/>
</dbReference>